<keyword evidence="6 8" id="KW-1133">Transmembrane helix</keyword>
<feature type="transmembrane region" description="Helical" evidence="8">
    <location>
        <begin position="357"/>
        <end position="374"/>
    </location>
</feature>
<evidence type="ECO:0000256" key="3">
    <source>
        <dbReference type="ARBA" id="ARBA00022679"/>
    </source>
</evidence>
<feature type="transmembrane region" description="Helical" evidence="8">
    <location>
        <begin position="307"/>
        <end position="328"/>
    </location>
</feature>
<evidence type="ECO:0000256" key="7">
    <source>
        <dbReference type="ARBA" id="ARBA00023136"/>
    </source>
</evidence>
<dbReference type="Proteomes" id="UP000244005">
    <property type="component" value="Unassembled WGS sequence"/>
</dbReference>
<feature type="transmembrane region" description="Helical" evidence="8">
    <location>
        <begin position="104"/>
        <end position="122"/>
    </location>
</feature>
<sequence>MMEILRRRRRRRLSQPEPQIGDSESDLGRRIVPDEDIRREYVDRILSDERWVWKVCLLARLLNAMLVRTYFNPDEHWQSLEVAHRMVFGYGHLTWEWDRGIRSYVHPLIFAALYKVLAITGLDTPWFMARSPRLLQAVFAAACDVYLFKLTTRIFGSRSAFWALFAQMINWFTFFCMTRTLSNSLETTLTIAALFYWPKGKDLKLRYCSRWVSSRQLALMIAAFSCALRPTNAVIWLYVGVVHLFQTPSKFRFLLAEVLPIGLVSLTLTALIDRWMYGYWTLVPLNFLKFNFLSSGGDFYGTHPWHWYFSQGFPVMVFSFLPLTVYGIWISKRWYYAGLIGWVLGVYSLLGHKEFRFVLPVLPLAMMFAGYALHSLEDRRTKPEENDPVAEDSFDSSSSSEAGVSRKQAASANFQTATKFWWILMFVFSTNMPAALYTSVIHQRGGEAVMEYLAKEASHNRVDSVLFLMPCHSTPFYSSLHKNISMRFLDCSPSDQADYIDEADRFKIQPTEFLSTMFSVQNLQLPSHIVVYDSVDQKILPFLKEHSYRLERRFFHAHFPVDRELQANVLLYTLCGDARSSTVLL</sequence>
<evidence type="ECO:0000256" key="9">
    <source>
        <dbReference type="SAM" id="MobiDB-lite"/>
    </source>
</evidence>
<feature type="transmembrane region" description="Helical" evidence="8">
    <location>
        <begin position="334"/>
        <end position="350"/>
    </location>
</feature>
<dbReference type="GO" id="GO:0010183">
    <property type="term" value="P:pollen tube guidance"/>
    <property type="evidence" value="ECO:0007669"/>
    <property type="project" value="EnsemblPlants"/>
</dbReference>
<keyword evidence="11" id="KW-1185">Reference proteome</keyword>
<dbReference type="PANTHER" id="PTHR22760">
    <property type="entry name" value="GLYCOSYLTRANSFERASE"/>
    <property type="match status" value="1"/>
</dbReference>
<dbReference type="GO" id="GO:0016255">
    <property type="term" value="P:attachment of GPI anchor to protein"/>
    <property type="evidence" value="ECO:0007669"/>
    <property type="project" value="EnsemblPlants"/>
</dbReference>
<dbReference type="EC" id="2.4.1.-" evidence="8"/>
<dbReference type="InterPro" id="IPR005599">
    <property type="entry name" value="GPI_mannosylTrfase"/>
</dbReference>
<keyword evidence="2 8" id="KW-0328">Glycosyltransferase</keyword>
<evidence type="ECO:0000256" key="1">
    <source>
        <dbReference type="ARBA" id="ARBA00004477"/>
    </source>
</evidence>
<keyword evidence="5 8" id="KW-0256">Endoplasmic reticulum</keyword>
<dbReference type="EMBL" id="KZ772822">
    <property type="protein sequence ID" value="PTQ28900.1"/>
    <property type="molecule type" value="Genomic_DNA"/>
</dbReference>
<feature type="transmembrane region" description="Helical" evidence="8">
    <location>
        <begin position="420"/>
        <end position="440"/>
    </location>
</feature>
<feature type="transmembrane region" description="Helical" evidence="8">
    <location>
        <begin position="251"/>
        <end position="272"/>
    </location>
</feature>
<dbReference type="OrthoDB" id="416834at2759"/>
<dbReference type="GO" id="GO:0006506">
    <property type="term" value="P:GPI anchor biosynthetic process"/>
    <property type="evidence" value="ECO:0000318"/>
    <property type="project" value="GO_Central"/>
</dbReference>
<feature type="compositionally biased region" description="Basic residues" evidence="9">
    <location>
        <begin position="1"/>
        <end position="13"/>
    </location>
</feature>
<dbReference type="AlphaFoldDB" id="A0A2R6W4X7"/>
<protein>
    <recommendedName>
        <fullName evidence="8">Mannosyltransferase</fullName>
        <ecNumber evidence="8">2.4.1.-</ecNumber>
    </recommendedName>
</protein>
<proteinExistence type="inferred from homology"/>
<keyword evidence="3" id="KW-0808">Transferase</keyword>
<comment type="similarity">
    <text evidence="8">Belongs to the glycosyltransferase 22 family.</text>
</comment>
<gene>
    <name evidence="10" type="ORF">MARPO_0152s0016</name>
</gene>
<dbReference type="GO" id="GO:0090406">
    <property type="term" value="C:pollen tube"/>
    <property type="evidence" value="ECO:0007669"/>
    <property type="project" value="EnsemblPlants"/>
</dbReference>
<comment type="subcellular location">
    <subcellularLocation>
        <location evidence="1 8">Endoplasmic reticulum membrane</location>
        <topology evidence="1 8">Multi-pass membrane protein</topology>
    </subcellularLocation>
</comment>
<evidence type="ECO:0000256" key="8">
    <source>
        <dbReference type="RuleBase" id="RU363075"/>
    </source>
</evidence>
<evidence type="ECO:0000256" key="5">
    <source>
        <dbReference type="ARBA" id="ARBA00022824"/>
    </source>
</evidence>
<dbReference type="OMA" id="HHMVFNN"/>
<name>A0A2R6W4X7_MARPO</name>
<dbReference type="GO" id="GO:0000026">
    <property type="term" value="F:alpha-1,2-mannosyltransferase activity"/>
    <property type="evidence" value="ECO:0000318"/>
    <property type="project" value="GO_Central"/>
</dbReference>
<accession>A0A2R6W4X7</accession>
<dbReference type="Gramene" id="Mp6g09400.1">
    <property type="protein sequence ID" value="Mp6g09400.1.cds"/>
    <property type="gene ID" value="Mp6g09400"/>
</dbReference>
<dbReference type="GO" id="GO:0005789">
    <property type="term" value="C:endoplasmic reticulum membrane"/>
    <property type="evidence" value="ECO:0000318"/>
    <property type="project" value="GO_Central"/>
</dbReference>
<feature type="transmembrane region" description="Helical" evidence="8">
    <location>
        <begin position="217"/>
        <end position="239"/>
    </location>
</feature>
<evidence type="ECO:0000313" key="11">
    <source>
        <dbReference type="Proteomes" id="UP000244005"/>
    </source>
</evidence>
<feature type="region of interest" description="Disordered" evidence="9">
    <location>
        <begin position="380"/>
        <end position="401"/>
    </location>
</feature>
<dbReference type="PANTHER" id="PTHR22760:SF4">
    <property type="entry name" value="GPI MANNOSYLTRANSFERASE 3"/>
    <property type="match status" value="1"/>
</dbReference>
<evidence type="ECO:0000256" key="6">
    <source>
        <dbReference type="ARBA" id="ARBA00022989"/>
    </source>
</evidence>
<evidence type="ECO:0000313" key="10">
    <source>
        <dbReference type="EMBL" id="PTQ28900.1"/>
    </source>
</evidence>
<keyword evidence="7 8" id="KW-0472">Membrane</keyword>
<evidence type="ECO:0000256" key="2">
    <source>
        <dbReference type="ARBA" id="ARBA00022676"/>
    </source>
</evidence>
<dbReference type="Pfam" id="PF03901">
    <property type="entry name" value="Glyco_transf_22"/>
    <property type="match status" value="1"/>
</dbReference>
<organism evidence="10 11">
    <name type="scientific">Marchantia polymorpha</name>
    <name type="common">Common liverwort</name>
    <name type="synonym">Marchantia aquatica</name>
    <dbReference type="NCBI Taxonomy" id="3197"/>
    <lineage>
        <taxon>Eukaryota</taxon>
        <taxon>Viridiplantae</taxon>
        <taxon>Streptophyta</taxon>
        <taxon>Embryophyta</taxon>
        <taxon>Marchantiophyta</taxon>
        <taxon>Marchantiopsida</taxon>
        <taxon>Marchantiidae</taxon>
        <taxon>Marchantiales</taxon>
        <taxon>Marchantiaceae</taxon>
        <taxon>Marchantia</taxon>
    </lineage>
</organism>
<keyword evidence="4 8" id="KW-0812">Transmembrane</keyword>
<feature type="region of interest" description="Disordered" evidence="9">
    <location>
        <begin position="1"/>
        <end position="27"/>
    </location>
</feature>
<feature type="transmembrane region" description="Helical" evidence="8">
    <location>
        <begin position="171"/>
        <end position="197"/>
    </location>
</feature>
<evidence type="ECO:0000256" key="4">
    <source>
        <dbReference type="ARBA" id="ARBA00022692"/>
    </source>
</evidence>
<reference evidence="11" key="1">
    <citation type="journal article" date="2017" name="Cell">
        <title>Insights into land plant evolution garnered from the Marchantia polymorpha genome.</title>
        <authorList>
            <person name="Bowman J.L."/>
            <person name="Kohchi T."/>
            <person name="Yamato K.T."/>
            <person name="Jenkins J."/>
            <person name="Shu S."/>
            <person name="Ishizaki K."/>
            <person name="Yamaoka S."/>
            <person name="Nishihama R."/>
            <person name="Nakamura Y."/>
            <person name="Berger F."/>
            <person name="Adam C."/>
            <person name="Aki S.S."/>
            <person name="Althoff F."/>
            <person name="Araki T."/>
            <person name="Arteaga-Vazquez M.A."/>
            <person name="Balasubrmanian S."/>
            <person name="Barry K."/>
            <person name="Bauer D."/>
            <person name="Boehm C.R."/>
            <person name="Briginshaw L."/>
            <person name="Caballero-Perez J."/>
            <person name="Catarino B."/>
            <person name="Chen F."/>
            <person name="Chiyoda S."/>
            <person name="Chovatia M."/>
            <person name="Davies K.M."/>
            <person name="Delmans M."/>
            <person name="Demura T."/>
            <person name="Dierschke T."/>
            <person name="Dolan L."/>
            <person name="Dorantes-Acosta A.E."/>
            <person name="Eklund D.M."/>
            <person name="Florent S.N."/>
            <person name="Flores-Sandoval E."/>
            <person name="Fujiyama A."/>
            <person name="Fukuzawa H."/>
            <person name="Galik B."/>
            <person name="Grimanelli D."/>
            <person name="Grimwood J."/>
            <person name="Grossniklaus U."/>
            <person name="Hamada T."/>
            <person name="Haseloff J."/>
            <person name="Hetherington A.J."/>
            <person name="Higo A."/>
            <person name="Hirakawa Y."/>
            <person name="Hundley H.N."/>
            <person name="Ikeda Y."/>
            <person name="Inoue K."/>
            <person name="Inoue S.I."/>
            <person name="Ishida S."/>
            <person name="Jia Q."/>
            <person name="Kakita M."/>
            <person name="Kanazawa T."/>
            <person name="Kawai Y."/>
            <person name="Kawashima T."/>
            <person name="Kennedy M."/>
            <person name="Kinose K."/>
            <person name="Kinoshita T."/>
            <person name="Kohara Y."/>
            <person name="Koide E."/>
            <person name="Komatsu K."/>
            <person name="Kopischke S."/>
            <person name="Kubo M."/>
            <person name="Kyozuka J."/>
            <person name="Lagercrantz U."/>
            <person name="Lin S.S."/>
            <person name="Lindquist E."/>
            <person name="Lipzen A.M."/>
            <person name="Lu C.W."/>
            <person name="De Luna E."/>
            <person name="Martienssen R.A."/>
            <person name="Minamino N."/>
            <person name="Mizutani M."/>
            <person name="Mizutani M."/>
            <person name="Mochizuki N."/>
            <person name="Monte I."/>
            <person name="Mosher R."/>
            <person name="Nagasaki H."/>
            <person name="Nakagami H."/>
            <person name="Naramoto S."/>
            <person name="Nishitani K."/>
            <person name="Ohtani M."/>
            <person name="Okamoto T."/>
            <person name="Okumura M."/>
            <person name="Phillips J."/>
            <person name="Pollak B."/>
            <person name="Reinders A."/>
            <person name="Rovekamp M."/>
            <person name="Sano R."/>
            <person name="Sawa S."/>
            <person name="Schmid M.W."/>
            <person name="Shirakawa M."/>
            <person name="Solano R."/>
            <person name="Spunde A."/>
            <person name="Suetsugu N."/>
            <person name="Sugano S."/>
            <person name="Sugiyama A."/>
            <person name="Sun R."/>
            <person name="Suzuki Y."/>
            <person name="Takenaka M."/>
            <person name="Takezawa D."/>
            <person name="Tomogane H."/>
            <person name="Tsuzuki M."/>
            <person name="Ueda T."/>
            <person name="Umeda M."/>
            <person name="Ward J.M."/>
            <person name="Watanabe Y."/>
            <person name="Yazaki K."/>
            <person name="Yokoyama R."/>
            <person name="Yoshitake Y."/>
            <person name="Yotsui I."/>
            <person name="Zachgo S."/>
            <person name="Schmutz J."/>
        </authorList>
    </citation>
    <scope>NUCLEOTIDE SEQUENCE [LARGE SCALE GENOMIC DNA]</scope>
    <source>
        <strain evidence="11">Tak-1</strain>
    </source>
</reference>